<dbReference type="Gene3D" id="3.90.850.10">
    <property type="entry name" value="Fumarylacetoacetase-like, C-terminal domain"/>
    <property type="match status" value="1"/>
</dbReference>
<evidence type="ECO:0000256" key="1">
    <source>
        <dbReference type="ARBA" id="ARBA00023239"/>
    </source>
</evidence>
<proteinExistence type="predicted"/>
<dbReference type="GO" id="GO:0005737">
    <property type="term" value="C:cytoplasm"/>
    <property type="evidence" value="ECO:0007669"/>
    <property type="project" value="TreeGrafter"/>
</dbReference>
<dbReference type="SUPFAM" id="SSF56529">
    <property type="entry name" value="FAH"/>
    <property type="match status" value="1"/>
</dbReference>
<evidence type="ECO:0000313" key="4">
    <source>
        <dbReference type="Proteomes" id="UP001236014"/>
    </source>
</evidence>
<gene>
    <name evidence="3" type="ORF">QRX50_14490</name>
</gene>
<dbReference type="InterPro" id="IPR011234">
    <property type="entry name" value="Fumarylacetoacetase-like_C"/>
</dbReference>
<dbReference type="InterPro" id="IPR050772">
    <property type="entry name" value="Hydratase-Decarb/MhpD_sf"/>
</dbReference>
<protein>
    <submittedName>
        <fullName evidence="3">4-oxalocrotonate decarboxylase</fullName>
    </submittedName>
</protein>
<keyword evidence="4" id="KW-1185">Reference proteome</keyword>
<feature type="domain" description="Fumarylacetoacetase-like C-terminal" evidence="2">
    <location>
        <begin position="97"/>
        <end position="249"/>
    </location>
</feature>
<dbReference type="PANTHER" id="PTHR30143:SF0">
    <property type="entry name" value="2-KETO-4-PENTENOATE HYDRATASE"/>
    <property type="match status" value="1"/>
</dbReference>
<organism evidence="3 4">
    <name type="scientific">Amycolatopsis carbonis</name>
    <dbReference type="NCBI Taxonomy" id="715471"/>
    <lineage>
        <taxon>Bacteria</taxon>
        <taxon>Bacillati</taxon>
        <taxon>Actinomycetota</taxon>
        <taxon>Actinomycetes</taxon>
        <taxon>Pseudonocardiales</taxon>
        <taxon>Pseudonocardiaceae</taxon>
        <taxon>Amycolatopsis</taxon>
    </lineage>
</organism>
<dbReference type="EMBL" id="CP127294">
    <property type="protein sequence ID" value="WIX81875.1"/>
    <property type="molecule type" value="Genomic_DNA"/>
</dbReference>
<dbReference type="InterPro" id="IPR036663">
    <property type="entry name" value="Fumarylacetoacetase_C_sf"/>
</dbReference>
<dbReference type="Proteomes" id="UP001236014">
    <property type="component" value="Chromosome"/>
</dbReference>
<dbReference type="KEGG" id="acab:QRX50_14490"/>
<keyword evidence="1" id="KW-0456">Lyase</keyword>
<sequence>MIEDFAARLDEAATTRKPCAQLSADHELSLDDAYAVQRELVERRLARGERHFGVKLGFTSKAKAAQMGVDDVIIGRLTSGMVLADGDELDLGDLIHPRAEPEVAFRLSRDVEPGEAPGPGLVDAVAPAIEVIDSRYRDFKFSLADVVADNTSAAAVVLGQWQPLEAGLDNRGVVFEVDGRIAGAGSTAAILGDPLRAIPAAVRMAQRYGLPLTAGTVLLAGAATPAVALTAGTHVSATVSGLGRARFSVADQGEPR</sequence>
<evidence type="ECO:0000313" key="3">
    <source>
        <dbReference type="EMBL" id="WIX81875.1"/>
    </source>
</evidence>
<name>A0A9Y2IK77_9PSEU</name>
<dbReference type="PANTHER" id="PTHR30143">
    <property type="entry name" value="ACID HYDRATASE"/>
    <property type="match status" value="1"/>
</dbReference>
<evidence type="ECO:0000259" key="2">
    <source>
        <dbReference type="Pfam" id="PF01557"/>
    </source>
</evidence>
<dbReference type="GO" id="GO:0008684">
    <property type="term" value="F:2-oxopent-4-enoate hydratase activity"/>
    <property type="evidence" value="ECO:0007669"/>
    <property type="project" value="TreeGrafter"/>
</dbReference>
<dbReference type="RefSeq" id="WP_285972456.1">
    <property type="nucleotide sequence ID" value="NZ_CP127294.1"/>
</dbReference>
<accession>A0A9Y2IK77</accession>
<dbReference type="AlphaFoldDB" id="A0A9Y2IK77"/>
<reference evidence="3 4" key="1">
    <citation type="submission" date="2023-06" db="EMBL/GenBank/DDBJ databases">
        <authorList>
            <person name="Oyuntsetseg B."/>
            <person name="Kim S.B."/>
        </authorList>
    </citation>
    <scope>NUCLEOTIDE SEQUENCE [LARGE SCALE GENOMIC DNA]</scope>
    <source>
        <strain evidence="3 4">2-15</strain>
    </source>
</reference>
<dbReference type="Pfam" id="PF01557">
    <property type="entry name" value="FAA_hydrolase"/>
    <property type="match status" value="1"/>
</dbReference>